<keyword evidence="7" id="KW-1185">Reference proteome</keyword>
<dbReference type="InterPro" id="IPR008963">
    <property type="entry name" value="Purple_acid_Pase-like_N"/>
</dbReference>
<feature type="chain" id="PRO_5022956891" evidence="3">
    <location>
        <begin position="26"/>
        <end position="468"/>
    </location>
</feature>
<dbReference type="EC" id="3.1.3.1" evidence="6"/>
<dbReference type="Pfam" id="PF00149">
    <property type="entry name" value="Metallophos"/>
    <property type="match status" value="1"/>
</dbReference>
<dbReference type="AlphaFoldDB" id="A0A5C5X2U4"/>
<proteinExistence type="predicted"/>
<dbReference type="InterPro" id="IPR029052">
    <property type="entry name" value="Metallo-depent_PP-like"/>
</dbReference>
<dbReference type="Pfam" id="PF16656">
    <property type="entry name" value="Pur_ac_phosph_N"/>
    <property type="match status" value="1"/>
</dbReference>
<name>A0A5C5X2U4_9PLAN</name>
<dbReference type="GO" id="GO:0004035">
    <property type="term" value="F:alkaline phosphatase activity"/>
    <property type="evidence" value="ECO:0007669"/>
    <property type="project" value="UniProtKB-EC"/>
</dbReference>
<evidence type="ECO:0000313" key="7">
    <source>
        <dbReference type="Proteomes" id="UP000317243"/>
    </source>
</evidence>
<dbReference type="RefSeq" id="WP_197440794.1">
    <property type="nucleotide sequence ID" value="NZ_SIHI01000001.1"/>
</dbReference>
<dbReference type="Gene3D" id="3.60.21.10">
    <property type="match status" value="1"/>
</dbReference>
<protein>
    <submittedName>
        <fullName evidence="6">Alkaline phosphatase</fullName>
        <ecNumber evidence="6">3.1.3.1</ecNumber>
    </submittedName>
</protein>
<sequence length="468" mass="52055" precursor="true">MSKLQAFLKNSVAMAVCVAPMSAWGHGPEEDHVHGPPVARPERVYAPTVVPDRIVLTWTGDPATTQAVTWRTSTDVRQGVAEIVVADSGPGFPEKAVQVEATAEALLSDLSTAHYHTVEFEDLEPSTKYAYRVGDGGNWSEWFHFTTASDAPEPFSFIYFGDAQNNVRSMWSRVIREAYGDAPNTAFFLHAGDLINSAESDGEWGEWFGAGAFLNAMVPSIAVPGNHEQAKQADGTRRLSHHWRPTFAFPTNGPVGLEESCYTLVYQGVRIIGMNSNQQQEDQAVWLRKVLEKNECPWVVCTFHHPMYSTGKGRDNTELRTIWKPILDEYKVDLVLQGHDHTYGRTGLHTPLAGVEAEPEQENEETSKVGTVNVPTGVNNVDPTTGTVYVVSVSGPKMYNIQPHPFTERVAEDTQLYQIIHIDGDKLRFEARTAIGELYDAFTLVKRDGMINEMIEEVPNTPERRRAP</sequence>
<comment type="caution">
    <text evidence="6">The sequence shown here is derived from an EMBL/GenBank/DDBJ whole genome shotgun (WGS) entry which is preliminary data.</text>
</comment>
<accession>A0A5C5X2U4</accession>
<dbReference type="PANTHER" id="PTHR22953">
    <property type="entry name" value="ACID PHOSPHATASE RELATED"/>
    <property type="match status" value="1"/>
</dbReference>
<evidence type="ECO:0000256" key="1">
    <source>
        <dbReference type="ARBA" id="ARBA00022729"/>
    </source>
</evidence>
<organism evidence="6 7">
    <name type="scientific">Thalassoglobus neptunius</name>
    <dbReference type="NCBI Taxonomy" id="1938619"/>
    <lineage>
        <taxon>Bacteria</taxon>
        <taxon>Pseudomonadati</taxon>
        <taxon>Planctomycetota</taxon>
        <taxon>Planctomycetia</taxon>
        <taxon>Planctomycetales</taxon>
        <taxon>Planctomycetaceae</taxon>
        <taxon>Thalassoglobus</taxon>
    </lineage>
</organism>
<feature type="domain" description="Calcineurin-like phosphoesterase" evidence="4">
    <location>
        <begin position="176"/>
        <end position="343"/>
    </location>
</feature>
<dbReference type="InterPro" id="IPR015914">
    <property type="entry name" value="PAPs_N"/>
</dbReference>
<dbReference type="InterPro" id="IPR039331">
    <property type="entry name" value="PAPs-like"/>
</dbReference>
<dbReference type="GO" id="GO:0046872">
    <property type="term" value="F:metal ion binding"/>
    <property type="evidence" value="ECO:0007669"/>
    <property type="project" value="InterPro"/>
</dbReference>
<dbReference type="PANTHER" id="PTHR22953:SF153">
    <property type="entry name" value="PURPLE ACID PHOSPHATASE"/>
    <property type="match status" value="1"/>
</dbReference>
<keyword evidence="1 3" id="KW-0732">Signal</keyword>
<evidence type="ECO:0000259" key="5">
    <source>
        <dbReference type="Pfam" id="PF16656"/>
    </source>
</evidence>
<dbReference type="Gene3D" id="2.60.40.380">
    <property type="entry name" value="Purple acid phosphatase-like, N-terminal"/>
    <property type="match status" value="1"/>
</dbReference>
<feature type="domain" description="Purple acid phosphatase N-terminal" evidence="5">
    <location>
        <begin position="51"/>
        <end position="147"/>
    </location>
</feature>
<dbReference type="SUPFAM" id="SSF49363">
    <property type="entry name" value="Purple acid phosphatase, N-terminal domain"/>
    <property type="match status" value="1"/>
</dbReference>
<dbReference type="SUPFAM" id="SSF56300">
    <property type="entry name" value="Metallo-dependent phosphatases"/>
    <property type="match status" value="1"/>
</dbReference>
<dbReference type="EMBL" id="SIHI01000001">
    <property type="protein sequence ID" value="TWT57180.1"/>
    <property type="molecule type" value="Genomic_DNA"/>
</dbReference>
<dbReference type="Proteomes" id="UP000317243">
    <property type="component" value="Unassembled WGS sequence"/>
</dbReference>
<evidence type="ECO:0000313" key="6">
    <source>
        <dbReference type="EMBL" id="TWT57180.1"/>
    </source>
</evidence>
<dbReference type="InterPro" id="IPR004843">
    <property type="entry name" value="Calcineurin-like_PHP"/>
</dbReference>
<evidence type="ECO:0000256" key="2">
    <source>
        <dbReference type="SAM" id="MobiDB-lite"/>
    </source>
</evidence>
<feature type="compositionally biased region" description="Low complexity" evidence="2">
    <location>
        <begin position="369"/>
        <end position="378"/>
    </location>
</feature>
<evidence type="ECO:0000256" key="3">
    <source>
        <dbReference type="SAM" id="SignalP"/>
    </source>
</evidence>
<keyword evidence="6" id="KW-0378">Hydrolase</keyword>
<dbReference type="GO" id="GO:0003993">
    <property type="term" value="F:acid phosphatase activity"/>
    <property type="evidence" value="ECO:0007669"/>
    <property type="project" value="InterPro"/>
</dbReference>
<feature type="signal peptide" evidence="3">
    <location>
        <begin position="1"/>
        <end position="25"/>
    </location>
</feature>
<evidence type="ECO:0000259" key="4">
    <source>
        <dbReference type="Pfam" id="PF00149"/>
    </source>
</evidence>
<gene>
    <name evidence="6" type="primary">phoA</name>
    <name evidence="6" type="ORF">KOR42_05380</name>
</gene>
<feature type="region of interest" description="Disordered" evidence="2">
    <location>
        <begin position="358"/>
        <end position="378"/>
    </location>
</feature>
<reference evidence="6 7" key="1">
    <citation type="submission" date="2019-02" db="EMBL/GenBank/DDBJ databases">
        <title>Deep-cultivation of Planctomycetes and their phenomic and genomic characterization uncovers novel biology.</title>
        <authorList>
            <person name="Wiegand S."/>
            <person name="Jogler M."/>
            <person name="Boedeker C."/>
            <person name="Pinto D."/>
            <person name="Vollmers J."/>
            <person name="Rivas-Marin E."/>
            <person name="Kohn T."/>
            <person name="Peeters S.H."/>
            <person name="Heuer A."/>
            <person name="Rast P."/>
            <person name="Oberbeckmann S."/>
            <person name="Bunk B."/>
            <person name="Jeske O."/>
            <person name="Meyerdierks A."/>
            <person name="Storesund J.E."/>
            <person name="Kallscheuer N."/>
            <person name="Luecker S."/>
            <person name="Lage O.M."/>
            <person name="Pohl T."/>
            <person name="Merkel B.J."/>
            <person name="Hornburger P."/>
            <person name="Mueller R.-W."/>
            <person name="Bruemmer F."/>
            <person name="Labrenz M."/>
            <person name="Spormann A.M."/>
            <person name="Op Den Camp H."/>
            <person name="Overmann J."/>
            <person name="Amann R."/>
            <person name="Jetten M.S.M."/>
            <person name="Mascher T."/>
            <person name="Medema M.H."/>
            <person name="Devos D.P."/>
            <person name="Kaster A.-K."/>
            <person name="Ovreas L."/>
            <person name="Rohde M."/>
            <person name="Galperin M.Y."/>
            <person name="Jogler C."/>
        </authorList>
    </citation>
    <scope>NUCLEOTIDE SEQUENCE [LARGE SCALE GENOMIC DNA]</scope>
    <source>
        <strain evidence="6 7">KOR42</strain>
    </source>
</reference>